<dbReference type="EMBL" id="GL348718">
    <property type="protein sequence ID" value="EFH47824.1"/>
    <property type="molecule type" value="Genomic_DNA"/>
</dbReference>
<dbReference type="AlphaFoldDB" id="D7M597"/>
<feature type="domain" description="GH3 middle" evidence="3">
    <location>
        <begin position="348"/>
        <end position="399"/>
    </location>
</feature>
<dbReference type="GO" id="GO:0005737">
    <property type="term" value="C:cytoplasm"/>
    <property type="evidence" value="ECO:0007669"/>
    <property type="project" value="TreeGrafter"/>
</dbReference>
<evidence type="ECO:0000259" key="3">
    <source>
        <dbReference type="Pfam" id="PF23571"/>
    </source>
</evidence>
<dbReference type="GO" id="GO:0016881">
    <property type="term" value="F:acid-amino acid ligase activity"/>
    <property type="evidence" value="ECO:0007669"/>
    <property type="project" value="TreeGrafter"/>
</dbReference>
<comment type="similarity">
    <text evidence="1">Belongs to the IAA-amido conjugating enzyme family.</text>
</comment>
<dbReference type="STRING" id="81972.D7M597"/>
<accession>D7M597</accession>
<dbReference type="Gramene" id="scaffold_601348.1">
    <property type="protein sequence ID" value="scaffold_601348.1"/>
    <property type="gene ID" value="scaffold_601348.1"/>
</dbReference>
<evidence type="ECO:0000256" key="1">
    <source>
        <dbReference type="ARBA" id="ARBA00008068"/>
    </source>
</evidence>
<dbReference type="Pfam" id="PF23571">
    <property type="entry name" value="GH3_M"/>
    <property type="match status" value="2"/>
</dbReference>
<sequence>MLPKFDPTDQKACLSLLEDLTTNVKQIQDSILEAILSRNARTEYLSGFLNGQVDKQSFKNNVPVVTYEDIRPYIDRIANGEPSDLICDRPISVLLTSSGTSGGVPKLIPLTTEDLEQRMSFSSLYAPLLNKHIDGLSEGKSLIFYFVTRESKTANGLMVRTMVTSFLKSIKPTSSFLWDRLQISPHAITTCADTTQSMYCQLLCGLLERDNVARLGAPFASSFLKVIKFLEDHWPELCSNIRTGRLSDWITDAQCTLGIGKFLTAPNPELASLIEQECSKKSWEAVLRRLWPKAKCIETIITGTMAQYIPLLEFYSGGLPLTSSFYGSSECFMGVNFNPLCKPCDVSYTIIPCMGYFEFLEVEKDHQEAGHDPTAKTVVVDLVDVKIGHDYEPVVTTFSDDKKAAIMLPKFDPTNLLATMSVLEDVTTNVNKIQDSVLEAILSRNAQTEYLRGFLNGQLDKQSFKKNLPIVTYEVIKPHIDRIANGEPSDLICDRHISLLLATTGTSGGIPKLIPLTAEELEQRILFGFLYAPLVFKHIEGLTQGKSLMFYFVTRESETASGLMVRFMITCVLKSVNPTNSFLWDRVQISPHAIAICEDTNQAMYCQLLCGLLQRENVARLGAPYASSFLKVIKFLEDHWHELCSNIRTGRLSDWITDAQCVSGISKFLTAPNPDLANLIEQECSKTSWEAILRRLWPKAKCIEAVITGTMAQYIPLLEFYGGGLPLVSSWYGSSECFIGINLNPLSKPSDVSYTIIPSMGYFEFIEVVKDRQEAGHVPADPVVVDLVDVKIGHDYELLVTTFSGLYRYRLGDVLRVTGFHNNAPQFYFVGRQKVVLSIDLSKTYEEDLLKAVKNASLLLEPHDLMLMDFTSRVDLSSLPGHYVLYWELGSKFKNAKLYPNSNVLEECCLTVEESLDSVYRKGRKNDKIIGPLEIKVVKPGAFDELMNFFLSRGSSVSQYKTPRSVTHEGALKILESKVAYKFLSRKSPSWELHELHSSR</sequence>
<organism evidence="6">
    <name type="scientific">Arabidopsis lyrata subsp. lyrata</name>
    <name type="common">Lyre-leaved rock-cress</name>
    <dbReference type="NCBI Taxonomy" id="81972"/>
    <lineage>
        <taxon>Eukaryota</taxon>
        <taxon>Viridiplantae</taxon>
        <taxon>Streptophyta</taxon>
        <taxon>Embryophyta</taxon>
        <taxon>Tracheophyta</taxon>
        <taxon>Spermatophyta</taxon>
        <taxon>Magnoliopsida</taxon>
        <taxon>eudicotyledons</taxon>
        <taxon>Gunneridae</taxon>
        <taxon>Pentapetalae</taxon>
        <taxon>rosids</taxon>
        <taxon>malvids</taxon>
        <taxon>Brassicales</taxon>
        <taxon>Brassicaceae</taxon>
        <taxon>Camelineae</taxon>
        <taxon>Arabidopsis</taxon>
    </lineage>
</organism>
<dbReference type="Pfam" id="PF03321">
    <property type="entry name" value="GH3"/>
    <property type="match status" value="2"/>
</dbReference>
<dbReference type="PANTHER" id="PTHR31901:SF54">
    <property type="entry name" value="AUXIN-RESPONSIVE GH3 FAMILY PROTEIN"/>
    <property type="match status" value="1"/>
</dbReference>
<dbReference type="Pfam" id="PF23572">
    <property type="entry name" value="GH3_C"/>
    <property type="match status" value="1"/>
</dbReference>
<dbReference type="Proteomes" id="UP000008694">
    <property type="component" value="Unassembled WGS sequence"/>
</dbReference>
<feature type="domain" description="GH3 C-terminal" evidence="4">
    <location>
        <begin position="847"/>
        <end position="968"/>
    </location>
</feature>
<evidence type="ECO:0008006" key="7">
    <source>
        <dbReference type="Google" id="ProtNLM"/>
    </source>
</evidence>
<dbReference type="PANTHER" id="PTHR31901">
    <property type="entry name" value="GH3 DOMAIN-CONTAINING PROTEIN"/>
    <property type="match status" value="1"/>
</dbReference>
<name>D7M597_ARALL</name>
<dbReference type="HOGENOM" id="CLU_299841_0_0_1"/>
<dbReference type="InterPro" id="IPR055377">
    <property type="entry name" value="GH3_M"/>
</dbReference>
<proteinExistence type="inferred from homology"/>
<evidence type="ECO:0000259" key="4">
    <source>
        <dbReference type="Pfam" id="PF23572"/>
    </source>
</evidence>
<keyword evidence="6" id="KW-1185">Reference proteome</keyword>
<evidence type="ECO:0000256" key="2">
    <source>
        <dbReference type="ARBA" id="ARBA00022598"/>
    </source>
</evidence>
<dbReference type="InterPro" id="IPR055378">
    <property type="entry name" value="GH3_C"/>
</dbReference>
<evidence type="ECO:0000313" key="6">
    <source>
        <dbReference type="Proteomes" id="UP000008694"/>
    </source>
</evidence>
<dbReference type="eggNOG" id="ENOG502QPMU">
    <property type="taxonomic scope" value="Eukaryota"/>
</dbReference>
<evidence type="ECO:0000313" key="5">
    <source>
        <dbReference type="EMBL" id="EFH47824.1"/>
    </source>
</evidence>
<keyword evidence="2" id="KW-0436">Ligase</keyword>
<gene>
    <name evidence="5" type="ORF">ARALYDRAFT_909291</name>
</gene>
<reference evidence="6" key="1">
    <citation type="journal article" date="2011" name="Nat. Genet.">
        <title>The Arabidopsis lyrata genome sequence and the basis of rapid genome size change.</title>
        <authorList>
            <person name="Hu T.T."/>
            <person name="Pattyn P."/>
            <person name="Bakker E.G."/>
            <person name="Cao J."/>
            <person name="Cheng J.-F."/>
            <person name="Clark R.M."/>
            <person name="Fahlgren N."/>
            <person name="Fawcett J.A."/>
            <person name="Grimwood J."/>
            <person name="Gundlach H."/>
            <person name="Haberer G."/>
            <person name="Hollister J.D."/>
            <person name="Ossowski S."/>
            <person name="Ottilar R.P."/>
            <person name="Salamov A.A."/>
            <person name="Schneeberger K."/>
            <person name="Spannagl M."/>
            <person name="Wang X."/>
            <person name="Yang L."/>
            <person name="Nasrallah M.E."/>
            <person name="Bergelson J."/>
            <person name="Carrington J.C."/>
            <person name="Gaut B.S."/>
            <person name="Schmutz J."/>
            <person name="Mayer K.F.X."/>
            <person name="Van de Peer Y."/>
            <person name="Grigoriev I.V."/>
            <person name="Nordborg M."/>
            <person name="Weigel D."/>
            <person name="Guo Y.-L."/>
        </authorList>
    </citation>
    <scope>NUCLEOTIDE SEQUENCE [LARGE SCALE GENOMIC DNA]</scope>
    <source>
        <strain evidence="6">cv. MN47</strain>
    </source>
</reference>
<feature type="domain" description="GH3 middle" evidence="3">
    <location>
        <begin position="754"/>
        <end position="832"/>
    </location>
</feature>
<dbReference type="InterPro" id="IPR004993">
    <property type="entry name" value="GH3"/>
</dbReference>
<protein>
    <recommendedName>
        <fullName evidence="7">Auxin-responsive GH3 family protein</fullName>
    </recommendedName>
</protein>